<feature type="transmembrane region" description="Helical" evidence="2">
    <location>
        <begin position="208"/>
        <end position="227"/>
    </location>
</feature>
<keyword evidence="5" id="KW-1185">Reference proteome</keyword>
<keyword evidence="2" id="KW-0812">Transmembrane</keyword>
<feature type="transmembrane region" description="Helical" evidence="2">
    <location>
        <begin position="263"/>
        <end position="281"/>
    </location>
</feature>
<gene>
    <name evidence="4" type="ORF">SSIM_00085</name>
</gene>
<comment type="caution">
    <text evidence="4">The sequence shown here is derived from an EMBL/GenBank/DDBJ whole genome shotgun (WGS) entry which is preliminary data.</text>
</comment>
<feature type="domain" description="CAAX prenyl protease 2/Lysostaphin resistance protein A-like" evidence="3">
    <location>
        <begin position="181"/>
        <end position="269"/>
    </location>
</feature>
<feature type="transmembrane region" description="Helical" evidence="2">
    <location>
        <begin position="233"/>
        <end position="251"/>
    </location>
</feature>
<feature type="region of interest" description="Disordered" evidence="1">
    <location>
        <begin position="1"/>
        <end position="41"/>
    </location>
</feature>
<name>A0ABP2YWV5_STASI</name>
<evidence type="ECO:0000259" key="3">
    <source>
        <dbReference type="Pfam" id="PF02517"/>
    </source>
</evidence>
<feature type="transmembrane region" description="Helical" evidence="2">
    <location>
        <begin position="130"/>
        <end position="152"/>
    </location>
</feature>
<organism evidence="4 5">
    <name type="scientific">Staphylococcus simulans UMC-CNS-990</name>
    <dbReference type="NCBI Taxonomy" id="1405498"/>
    <lineage>
        <taxon>Bacteria</taxon>
        <taxon>Bacillati</taxon>
        <taxon>Bacillota</taxon>
        <taxon>Bacilli</taxon>
        <taxon>Bacillales</taxon>
        <taxon>Staphylococcaceae</taxon>
        <taxon>Staphylococcus</taxon>
    </lineage>
</organism>
<dbReference type="RefSeq" id="WP_023014736.1">
    <property type="nucleotide sequence ID" value="NZ_AXDY01000001.1"/>
</dbReference>
<evidence type="ECO:0000313" key="5">
    <source>
        <dbReference type="Proteomes" id="UP000017131"/>
    </source>
</evidence>
<proteinExistence type="predicted"/>
<dbReference type="Pfam" id="PF02517">
    <property type="entry name" value="Rce1-like"/>
    <property type="match status" value="1"/>
</dbReference>
<sequence length="282" mass="32662">MSKQNDDYIYYTDESTNPEHYITPNETREPNRKKSKRSHPDNIRPKGRRWLNIILWIIFMFLCTTPTLVAMFLIGFVAMNPHGNPLAFAGIIVGYVIWSALVIWLLVWYYRKKGYESLKPLGFVDIAWNILYFIATRIWTALCVVVMAVVFGEQGSENDELLLKQVQHLQDFTNPMIVIALILFVFHLTFVGPFLEEITFRGIFKETIFSRFSFWLPMLISSAIFSINHASTNIVGFLLYMGMGACFYLAYQRRRNLWDSYMVHALNNGTASIAIIIGLLLM</sequence>
<dbReference type="Proteomes" id="UP000017131">
    <property type="component" value="Unassembled WGS sequence"/>
</dbReference>
<feature type="transmembrane region" description="Helical" evidence="2">
    <location>
        <begin position="172"/>
        <end position="196"/>
    </location>
</feature>
<feature type="transmembrane region" description="Helical" evidence="2">
    <location>
        <begin position="85"/>
        <end position="109"/>
    </location>
</feature>
<accession>A0ABP2YWV5</accession>
<feature type="transmembrane region" description="Helical" evidence="2">
    <location>
        <begin position="53"/>
        <end position="79"/>
    </location>
</feature>
<dbReference type="PANTHER" id="PTHR36435:SF1">
    <property type="entry name" value="CAAX AMINO TERMINAL PROTEASE FAMILY PROTEIN"/>
    <property type="match status" value="1"/>
</dbReference>
<evidence type="ECO:0000313" key="4">
    <source>
        <dbReference type="EMBL" id="ERS94523.1"/>
    </source>
</evidence>
<feature type="compositionally biased region" description="Basic and acidic residues" evidence="1">
    <location>
        <begin position="26"/>
        <end position="41"/>
    </location>
</feature>
<protein>
    <recommendedName>
        <fullName evidence="3">CAAX prenyl protease 2/Lysostaphin resistance protein A-like domain-containing protein</fullName>
    </recommendedName>
</protein>
<dbReference type="PANTHER" id="PTHR36435">
    <property type="entry name" value="SLR1288 PROTEIN"/>
    <property type="match status" value="1"/>
</dbReference>
<dbReference type="InterPro" id="IPR003675">
    <property type="entry name" value="Rce1/LyrA-like_dom"/>
</dbReference>
<keyword evidence="2" id="KW-1133">Transmembrane helix</keyword>
<dbReference type="InterPro" id="IPR052710">
    <property type="entry name" value="CAAX_protease"/>
</dbReference>
<keyword evidence="2" id="KW-0472">Membrane</keyword>
<evidence type="ECO:0000256" key="1">
    <source>
        <dbReference type="SAM" id="MobiDB-lite"/>
    </source>
</evidence>
<reference evidence="4 5" key="1">
    <citation type="journal article" date="2013" name="Genome Announc.">
        <title>Draft Genome Sequence of Staphylococcus simulans UMC-CNS-990, Isolated from a Case of Chronic Bovine Mastitis.</title>
        <authorList>
            <person name="Calcutt M.J."/>
            <person name="Foecking M.F."/>
            <person name="Hsieh H.Y."/>
            <person name="Perry J."/>
            <person name="Stewart G.C."/>
            <person name="Middleton J.R."/>
        </authorList>
    </citation>
    <scope>NUCLEOTIDE SEQUENCE [LARGE SCALE GENOMIC DNA]</scope>
    <source>
        <strain evidence="4 5">UMC-CNS-990</strain>
    </source>
</reference>
<dbReference type="EMBL" id="AXDY01000001">
    <property type="protein sequence ID" value="ERS94523.1"/>
    <property type="molecule type" value="Genomic_DNA"/>
</dbReference>
<evidence type="ECO:0000256" key="2">
    <source>
        <dbReference type="SAM" id="Phobius"/>
    </source>
</evidence>